<dbReference type="SUPFAM" id="SSF51126">
    <property type="entry name" value="Pectin lyase-like"/>
    <property type="match status" value="1"/>
</dbReference>
<evidence type="ECO:0000313" key="2">
    <source>
        <dbReference type="Proteomes" id="UP000324479"/>
    </source>
</evidence>
<protein>
    <recommendedName>
        <fullName evidence="3">Parallel beta helix pectate lyase-like protein</fullName>
    </recommendedName>
</protein>
<dbReference type="InterPro" id="IPR006626">
    <property type="entry name" value="PbH1"/>
</dbReference>
<proteinExistence type="predicted"/>
<comment type="caution">
    <text evidence="1">The sequence shown here is derived from an EMBL/GenBank/DDBJ whole genome shotgun (WGS) entry which is preliminary data.</text>
</comment>
<dbReference type="RefSeq" id="WP_150075152.1">
    <property type="nucleotide sequence ID" value="NZ_VWOX01000002.1"/>
</dbReference>
<dbReference type="InterPro" id="IPR012334">
    <property type="entry name" value="Pectin_lyas_fold"/>
</dbReference>
<gene>
    <name evidence="1" type="ORF">FYK55_04415</name>
</gene>
<evidence type="ECO:0008006" key="3">
    <source>
        <dbReference type="Google" id="ProtNLM"/>
    </source>
</evidence>
<dbReference type="Proteomes" id="UP000324479">
    <property type="component" value="Unassembled WGS sequence"/>
</dbReference>
<name>A0A5M6DLB9_9BACT</name>
<reference evidence="1 2" key="1">
    <citation type="submission" date="2019-08" db="EMBL/GenBank/DDBJ databases">
        <authorList>
            <person name="Dhanesh K."/>
            <person name="Kumar G."/>
            <person name="Sasikala C."/>
            <person name="Venkata Ramana C."/>
        </authorList>
    </citation>
    <scope>NUCLEOTIDE SEQUENCE [LARGE SCALE GENOMIC DNA]</scope>
    <source>
        <strain evidence="1 2">JC645</strain>
    </source>
</reference>
<dbReference type="Gene3D" id="2.160.20.10">
    <property type="entry name" value="Single-stranded right-handed beta-helix, Pectin lyase-like"/>
    <property type="match status" value="2"/>
</dbReference>
<organism evidence="1 2">
    <name type="scientific">Roseiconus nitratireducens</name>
    <dbReference type="NCBI Taxonomy" id="2605748"/>
    <lineage>
        <taxon>Bacteria</taxon>
        <taxon>Pseudomonadati</taxon>
        <taxon>Planctomycetota</taxon>
        <taxon>Planctomycetia</taxon>
        <taxon>Pirellulales</taxon>
        <taxon>Pirellulaceae</taxon>
        <taxon>Roseiconus</taxon>
    </lineage>
</organism>
<dbReference type="EMBL" id="VWOX01000002">
    <property type="protein sequence ID" value="KAA5546145.1"/>
    <property type="molecule type" value="Genomic_DNA"/>
</dbReference>
<dbReference type="SMART" id="SM00710">
    <property type="entry name" value="PbH1"/>
    <property type="match status" value="5"/>
</dbReference>
<keyword evidence="2" id="KW-1185">Reference proteome</keyword>
<evidence type="ECO:0000313" key="1">
    <source>
        <dbReference type="EMBL" id="KAA5546145.1"/>
    </source>
</evidence>
<dbReference type="InterPro" id="IPR011050">
    <property type="entry name" value="Pectin_lyase_fold/virulence"/>
</dbReference>
<sequence>MGSSLIGANGRLVCLVAIWCVTTVGQAVQPPSSADGVPVSDEFREMKNLLDEQNGFAAASDGPVIDVPLTDTDNYHDVVKDALEEASGQSGATVRFPENALIPVRPRRTGARHIKMEGLRNCEVDLNGSTIEFDQVSLGILIDDCESLTIRNGTIVGAGRLASRAEFDKRRRCFVITDHDVPVEKLVTVGTVPAAGELYREIFVNRGKDVQWRYDRGKHAFVYRGGPFPDWPDGQRVILQHENNQGHAIKLDAEKRCRNITLSELVLVNIPGMGIVGEVDEGLTIDRVAMLPHDDAVMAVASDGIHVNHSGGGITISNCTIEFSGDDKVNLNSRFWMVEEVSGNRMIVGPVDRPGSISKWGDVGDDVVFSTDTFEPIGDRAWTLSMPTTELSGKRHELLFTESVQAIQPGTLVVNRDRTSSGSVIRDNRFIGTRGSGVKMNASDALIEDNDFENCYSHAVVSQHASDLFWEGVFPHEITLRNNRAVGCGRHESKSKPNQDYYFEEGVESVTIE</sequence>
<dbReference type="AlphaFoldDB" id="A0A5M6DLB9"/>
<accession>A0A5M6DLB9</accession>